<accession>A0A9X6NEI9</accession>
<feature type="compositionally biased region" description="Basic and acidic residues" evidence="1">
    <location>
        <begin position="445"/>
        <end position="472"/>
    </location>
</feature>
<evidence type="ECO:0000313" key="3">
    <source>
        <dbReference type="Proteomes" id="UP000192578"/>
    </source>
</evidence>
<evidence type="ECO:0000313" key="2">
    <source>
        <dbReference type="EMBL" id="OWA51809.1"/>
    </source>
</evidence>
<dbReference type="EMBL" id="MTYJ01000240">
    <property type="protein sequence ID" value="OWA51809.1"/>
    <property type="molecule type" value="Genomic_DNA"/>
</dbReference>
<dbReference type="OrthoDB" id="10068307at2759"/>
<reference evidence="3" key="1">
    <citation type="submission" date="2017-01" db="EMBL/GenBank/DDBJ databases">
        <title>Comparative genomics of anhydrobiosis in the tardigrade Hypsibius dujardini.</title>
        <authorList>
            <person name="Yoshida Y."/>
            <person name="Koutsovoulos G."/>
            <person name="Laetsch D."/>
            <person name="Stevens L."/>
            <person name="Kumar S."/>
            <person name="Horikawa D."/>
            <person name="Ishino K."/>
            <person name="Komine S."/>
            <person name="Tomita M."/>
            <person name="Blaxter M."/>
            <person name="Arakawa K."/>
        </authorList>
    </citation>
    <scope>NUCLEOTIDE SEQUENCE [LARGE SCALE GENOMIC DNA]</scope>
    <source>
        <strain evidence="3">Z151</strain>
    </source>
</reference>
<feature type="compositionally biased region" description="Polar residues" evidence="1">
    <location>
        <begin position="488"/>
        <end position="503"/>
    </location>
</feature>
<evidence type="ECO:0000256" key="1">
    <source>
        <dbReference type="SAM" id="MobiDB-lite"/>
    </source>
</evidence>
<comment type="caution">
    <text evidence="2">The sequence shown here is derived from an EMBL/GenBank/DDBJ whole genome shotgun (WGS) entry which is preliminary data.</text>
</comment>
<proteinExistence type="predicted"/>
<sequence length="551" mass="61196">MAFRDEGDTASQGSVMGNVARAYVPESAFRGGCFGERRASALGNSRSGSRTYGKAAKKVDPIYAAEGLTPEEVNDIRYSGIRLDMSTVPVINEREDGTDLQQMSDLHFRIATEEASKALIKYRILLQHEVRDKLLRLEGKFDDIGTEVFVLMHMIHAFLGKRPVHAPSEVTVVRFRLGTGVEMSPAKVFHAFPSPLPMPTGTGGDYSAGQKEWHEVGEDFAGFEGDFVDLFHRLLTSIDPKSTKRSITNFQPRMPLIVCRSHFVQHVVMMFEYLRQRALLAQNAKIPTKAPAEFQVPDKLHLAFCEMRAFDEGLRAVLRELKLTVDAVTTPIIQAHLNLCNYHKTTNKVCCTTYVVSEMVEQLLVFSHYWGNQVPTRFVETFDLISVLETADPSMNLDDYLKQEEDRKAGITPQVRPKPTTGPVYVWWNDRPQEIKIKRIPLSKESNDDSKSERGSDVDHSEFFRPADRTMDSPDIQGVAAAADTPRMLSNSMPPTGSSSIRTASEKAAVAMKTVGSSPRTSIAGIGRGGDFLSRRLAAMRTLSSADSAAS</sequence>
<keyword evidence="3" id="KW-1185">Reference proteome</keyword>
<organism evidence="2 3">
    <name type="scientific">Hypsibius exemplaris</name>
    <name type="common">Freshwater tardigrade</name>
    <dbReference type="NCBI Taxonomy" id="2072580"/>
    <lineage>
        <taxon>Eukaryota</taxon>
        <taxon>Metazoa</taxon>
        <taxon>Ecdysozoa</taxon>
        <taxon>Tardigrada</taxon>
        <taxon>Eutardigrada</taxon>
        <taxon>Parachela</taxon>
        <taxon>Hypsibioidea</taxon>
        <taxon>Hypsibiidae</taxon>
        <taxon>Hypsibius</taxon>
    </lineage>
</organism>
<protein>
    <submittedName>
        <fullName evidence="2">Uncharacterized protein</fullName>
    </submittedName>
</protein>
<gene>
    <name evidence="2" type="ORF">BV898_16273</name>
</gene>
<feature type="region of interest" description="Disordered" evidence="1">
    <location>
        <begin position="438"/>
        <end position="504"/>
    </location>
</feature>
<dbReference type="Proteomes" id="UP000192578">
    <property type="component" value="Unassembled WGS sequence"/>
</dbReference>
<name>A0A9X6NEI9_HYPEX</name>
<dbReference type="AlphaFoldDB" id="A0A9X6NEI9"/>